<proteinExistence type="predicted"/>
<sequence length="603" mass="65313">MVSRYIAYMGPLFVAAPVTGSEEYWSSVSMWDAADLSTADVATMLKRTEAAVRQALRRDTTGFPPSAIPGTRHRWSARQIYDYVRNRQRRRHSEIPTAFPDVTGRLVQPAVLVAAEQWRSGPSPALPDAAAWSTVVQYWQPCDGRDIQLAVLYPAATGHRMNRAGAVEVATRYAQQAFASDGGAAAVVMITDETRPAPGGGEQAAVIVVESAPRMYPPSSSVRYRAGAGGECHGVSVYEIGWFDLAAVFRTDLPWWPPVLRSAEVMVRWRPGHTPVAVPPRDDRYRPEVLAAVAAAGYERGAANAPVLDAVVARANRRIEGLLCPPGTTPDSSFRPGLVLGAVPDLPEGPVPGPLAAAEVAWLLQQPSPATSTAADVVWRLPESRAVVAEISWLPKDSWGDMAAQWIARLEPAEHWSVGHELVRAQGRMGTAENGWVRPGRDALVPLVDPFNRAVWAVRTEDGAIHYTVGQRAGSAQGRLVEAEIYESWSFFRDSGGVVWPFPRVPRFGGSSALAETVYLLRQRADVDVEPTQSVAQPGNVPQEALQVNGMGPQVLRQIDMAAQPPAPLWPSTRGPVPGLSRLLSGQAPWRLSAQDLAEVFGE</sequence>
<reference evidence="1 2" key="1">
    <citation type="submission" date="2017-08" db="EMBL/GenBank/DDBJ databases">
        <title>Phylogenetic analysis of Mycobacterium avium complex whole genomes.</title>
        <authorList>
            <person name="Caverly L.J."/>
            <person name="Spilker T."/>
            <person name="Lipuma J."/>
        </authorList>
    </citation>
    <scope>NUCLEOTIDE SEQUENCE [LARGE SCALE GENOMIC DNA]</scope>
    <source>
        <strain evidence="1 2">FLAC0165</strain>
    </source>
</reference>
<gene>
    <name evidence="1" type="ORF">CKJ66_04505</name>
</gene>
<organism evidence="1 2">
    <name type="scientific">Mycobacterium avium</name>
    <dbReference type="NCBI Taxonomy" id="1764"/>
    <lineage>
        <taxon>Bacteria</taxon>
        <taxon>Bacillati</taxon>
        <taxon>Actinomycetota</taxon>
        <taxon>Actinomycetes</taxon>
        <taxon>Mycobacteriales</taxon>
        <taxon>Mycobacteriaceae</taxon>
        <taxon>Mycobacterium</taxon>
        <taxon>Mycobacterium avium complex (MAC)</taxon>
    </lineage>
</organism>
<evidence type="ECO:0000313" key="2">
    <source>
        <dbReference type="Proteomes" id="UP000217768"/>
    </source>
</evidence>
<name>A0A2A2ZN96_MYCAV</name>
<dbReference type="Proteomes" id="UP000217768">
    <property type="component" value="Unassembled WGS sequence"/>
</dbReference>
<evidence type="ECO:0000313" key="1">
    <source>
        <dbReference type="EMBL" id="PBA27873.1"/>
    </source>
</evidence>
<comment type="caution">
    <text evidence="1">The sequence shown here is derived from an EMBL/GenBank/DDBJ whole genome shotgun (WGS) entry which is preliminary data.</text>
</comment>
<dbReference type="AlphaFoldDB" id="A0A2A2ZN96"/>
<accession>A0A2A2ZN96</accession>
<dbReference type="EMBL" id="NSFD01000005">
    <property type="protein sequence ID" value="PBA27873.1"/>
    <property type="molecule type" value="Genomic_DNA"/>
</dbReference>
<protein>
    <submittedName>
        <fullName evidence="1">Uncharacterized protein</fullName>
    </submittedName>
</protein>